<accession>A0ACC1MV96</accession>
<name>A0ACC1MV96_9HYPO</name>
<proteinExistence type="predicted"/>
<evidence type="ECO:0000313" key="2">
    <source>
        <dbReference type="Proteomes" id="UP001143910"/>
    </source>
</evidence>
<organism evidence="1 2">
    <name type="scientific">Zarea fungicola</name>
    <dbReference type="NCBI Taxonomy" id="93591"/>
    <lineage>
        <taxon>Eukaryota</taxon>
        <taxon>Fungi</taxon>
        <taxon>Dikarya</taxon>
        <taxon>Ascomycota</taxon>
        <taxon>Pezizomycotina</taxon>
        <taxon>Sordariomycetes</taxon>
        <taxon>Hypocreomycetidae</taxon>
        <taxon>Hypocreales</taxon>
        <taxon>Cordycipitaceae</taxon>
        <taxon>Zarea</taxon>
    </lineage>
</organism>
<evidence type="ECO:0000313" key="1">
    <source>
        <dbReference type="EMBL" id="KAJ2970754.1"/>
    </source>
</evidence>
<protein>
    <submittedName>
        <fullName evidence="1">Uncharacterized protein</fullName>
    </submittedName>
</protein>
<keyword evidence="2" id="KW-1185">Reference proteome</keyword>
<sequence>MVSGKEFFLTEALFAGIFLYSRAINPPKKAESAPTPKDTATKQQGNDANFDIERPDSAASGDTNIGLPKKKHTMSALYSALKPERRGLAVMTLCASLWTLFAFFCLACWLAKEPERMEKEGFYPNVEFPLFFTAVVFFFSKMAEAAQYKAAVRLGAYLHTRRVLWPVRWIMCTFWMSSVMFVGAATLDPLMSRKSSHILPGMRALVAAYDHSLWAKMCYWALLSVMCCGAAIISIVLFWMKVYSGTVCLVSLYTELVEPALFRFVVEPVTQYTIRPLLKHILNPPFRCAIVSFWEASVVRFWKTVILPPWEAAIGLLSGPIRQYLLKPLANFFPGPQTKTEHLFLEPGLPFLVIGSISGSAFITFTSIAIFTASEEDTSLMAQKNSINLLYHLAVFYSVTLWLVWRGTSALNFAPSIRLDSLVYKSRMGWVLQSLFCAMALYSLWKISYFAWVAYVWHEGVAGRALDRAAHFGSFSILGIDVNIIGIHVQGIFYETLKMGAFTAFIAIAVALFFSVREAAGI</sequence>
<dbReference type="Proteomes" id="UP001143910">
    <property type="component" value="Unassembled WGS sequence"/>
</dbReference>
<comment type="caution">
    <text evidence="1">The sequence shown here is derived from an EMBL/GenBank/DDBJ whole genome shotgun (WGS) entry which is preliminary data.</text>
</comment>
<dbReference type="EMBL" id="JANJQO010001476">
    <property type="protein sequence ID" value="KAJ2970754.1"/>
    <property type="molecule type" value="Genomic_DNA"/>
</dbReference>
<reference evidence="1" key="1">
    <citation type="submission" date="2022-08" db="EMBL/GenBank/DDBJ databases">
        <title>Genome Sequence of Lecanicillium fungicola.</title>
        <authorList>
            <person name="Buettner E."/>
        </authorList>
    </citation>
    <scope>NUCLEOTIDE SEQUENCE</scope>
    <source>
        <strain evidence="1">Babe33</strain>
    </source>
</reference>
<gene>
    <name evidence="1" type="ORF">NQ176_g8034</name>
</gene>